<dbReference type="EMBL" id="MPGH01000063">
    <property type="protein sequence ID" value="OLN90340.1"/>
    <property type="molecule type" value="Genomic_DNA"/>
</dbReference>
<evidence type="ECO:0000313" key="3">
    <source>
        <dbReference type="EMBL" id="OLN90340.1"/>
    </source>
</evidence>
<dbReference type="Pfam" id="PF03473">
    <property type="entry name" value="MOSC"/>
    <property type="match status" value="1"/>
</dbReference>
<dbReference type="Pfam" id="PF03476">
    <property type="entry name" value="MOSC_N"/>
    <property type="match status" value="1"/>
</dbReference>
<evidence type="ECO:0000259" key="2">
    <source>
        <dbReference type="PROSITE" id="PS51340"/>
    </source>
</evidence>
<feature type="transmembrane region" description="Helical" evidence="1">
    <location>
        <begin position="20"/>
        <end position="39"/>
    </location>
</feature>
<gene>
    <name evidence="3" type="ORF">CCHL11_09076</name>
</gene>
<dbReference type="Proteomes" id="UP000186583">
    <property type="component" value="Unassembled WGS sequence"/>
</dbReference>
<feature type="domain" description="MOSC" evidence="2">
    <location>
        <begin position="197"/>
        <end position="349"/>
    </location>
</feature>
<evidence type="ECO:0000313" key="4">
    <source>
        <dbReference type="Proteomes" id="UP000186583"/>
    </source>
</evidence>
<keyword evidence="1" id="KW-1133">Transmembrane helix</keyword>
<evidence type="ECO:0000256" key="1">
    <source>
        <dbReference type="SAM" id="Phobius"/>
    </source>
</evidence>
<dbReference type="SUPFAM" id="SSF141673">
    <property type="entry name" value="MOSC N-terminal domain-like"/>
    <property type="match status" value="1"/>
</dbReference>
<accession>A0A1Q8RXN1</accession>
<protein>
    <submittedName>
        <fullName evidence="3">Mitochondrial amidoxime-reducing component 1</fullName>
    </submittedName>
</protein>
<dbReference type="AlphaFoldDB" id="A0A1Q8RXN1"/>
<reference evidence="3 4" key="1">
    <citation type="submission" date="2016-11" db="EMBL/GenBank/DDBJ databases">
        <title>Draft Genome Assembly of Colletotrichum chlorophyti a pathogen of herbaceous plants.</title>
        <authorList>
            <person name="Gan P."/>
            <person name="Narusaka M."/>
            <person name="Tsushima A."/>
            <person name="Narusaka Y."/>
            <person name="Takano Y."/>
            <person name="Shirasu K."/>
        </authorList>
    </citation>
    <scope>NUCLEOTIDE SEQUENCE [LARGE SCALE GENOMIC DNA]</scope>
    <source>
        <strain evidence="3 4">NTL11</strain>
    </source>
</reference>
<keyword evidence="4" id="KW-1185">Reference proteome</keyword>
<keyword evidence="1" id="KW-0812">Transmembrane</keyword>
<proteinExistence type="predicted"/>
<sequence>MDAFFNGTWAGFQRTPDVSMTFWSTIVVLLATLVTTSVLRSQSSRSTRSLGDALEITQLHIYPVKSLRGCTLQAAHLGRYGFVGDLEFDEQKSTGGEVLVKWEGRGTEVGSTATNVKTEDEIRFPLMPSVETLRNLNIDLHGSKTRAYDMGDAFAIWFSERLGFETRLVYIGDGSRQILGSLAPNSKGGLRKAGLMQRLRSLFPFLGFPEERLVFSDLAHYLVVTEESNAEASARIGGDLGMDVRKFRPNVVIKGASGAFVEDFWGELTFNGGVRMPLTANCFRCQSITVDFETGKKAADDRGLVWKKLNKDRRVDKGMKYSPVFGRYGYCYGPALGKTLRVGQTAQVTRINSERTAVGEYHFRLSPLLLGRY</sequence>
<keyword evidence="1" id="KW-0472">Membrane</keyword>
<name>A0A1Q8RXN1_9PEZI</name>
<dbReference type="GO" id="GO:0003824">
    <property type="term" value="F:catalytic activity"/>
    <property type="evidence" value="ECO:0007669"/>
    <property type="project" value="InterPro"/>
</dbReference>
<comment type="caution">
    <text evidence="3">The sequence shown here is derived from an EMBL/GenBank/DDBJ whole genome shotgun (WGS) entry which is preliminary data.</text>
</comment>
<dbReference type="GO" id="GO:0030170">
    <property type="term" value="F:pyridoxal phosphate binding"/>
    <property type="evidence" value="ECO:0007669"/>
    <property type="project" value="InterPro"/>
</dbReference>
<dbReference type="OrthoDB" id="17255at2759"/>
<dbReference type="InterPro" id="IPR005302">
    <property type="entry name" value="MoCF_Sase_C"/>
</dbReference>
<dbReference type="PROSITE" id="PS51340">
    <property type="entry name" value="MOSC"/>
    <property type="match status" value="1"/>
</dbReference>
<dbReference type="STRING" id="708187.A0A1Q8RXN1"/>
<dbReference type="GO" id="GO:0030151">
    <property type="term" value="F:molybdenum ion binding"/>
    <property type="evidence" value="ECO:0007669"/>
    <property type="project" value="InterPro"/>
</dbReference>
<organism evidence="3 4">
    <name type="scientific">Colletotrichum chlorophyti</name>
    <dbReference type="NCBI Taxonomy" id="708187"/>
    <lineage>
        <taxon>Eukaryota</taxon>
        <taxon>Fungi</taxon>
        <taxon>Dikarya</taxon>
        <taxon>Ascomycota</taxon>
        <taxon>Pezizomycotina</taxon>
        <taxon>Sordariomycetes</taxon>
        <taxon>Hypocreomycetidae</taxon>
        <taxon>Glomerellales</taxon>
        <taxon>Glomerellaceae</taxon>
        <taxon>Colletotrichum</taxon>
    </lineage>
</organism>
<dbReference type="InterPro" id="IPR005303">
    <property type="entry name" value="MOCOS_middle"/>
</dbReference>